<dbReference type="PANTHER" id="PTHR47424:SF9">
    <property type="entry name" value="TAH-2"/>
    <property type="match status" value="1"/>
</dbReference>
<accession>A0A5N6ECF5</accession>
<dbReference type="EMBL" id="ML733512">
    <property type="protein sequence ID" value="KAB8215088.1"/>
    <property type="molecule type" value="Genomic_DNA"/>
</dbReference>
<dbReference type="InterPro" id="IPR007219">
    <property type="entry name" value="XnlR_reg_dom"/>
</dbReference>
<dbReference type="GO" id="GO:0008270">
    <property type="term" value="F:zinc ion binding"/>
    <property type="evidence" value="ECO:0007669"/>
    <property type="project" value="InterPro"/>
</dbReference>
<evidence type="ECO:0000256" key="5">
    <source>
        <dbReference type="ARBA" id="ARBA00023242"/>
    </source>
</evidence>
<keyword evidence="1" id="KW-0479">Metal-binding</keyword>
<evidence type="ECO:0000313" key="9">
    <source>
        <dbReference type="EMBL" id="KAB8215088.1"/>
    </source>
</evidence>
<dbReference type="GO" id="GO:0006351">
    <property type="term" value="P:DNA-templated transcription"/>
    <property type="evidence" value="ECO:0007669"/>
    <property type="project" value="InterPro"/>
</dbReference>
<evidence type="ECO:0000259" key="8">
    <source>
        <dbReference type="PROSITE" id="PS50048"/>
    </source>
</evidence>
<feature type="region of interest" description="Disordered" evidence="6">
    <location>
        <begin position="91"/>
        <end position="110"/>
    </location>
</feature>
<dbReference type="CDD" id="cd00067">
    <property type="entry name" value="GAL4"/>
    <property type="match status" value="1"/>
</dbReference>
<dbReference type="AlphaFoldDB" id="A0A5N6ECF5"/>
<evidence type="ECO:0000256" key="4">
    <source>
        <dbReference type="ARBA" id="ARBA00023163"/>
    </source>
</evidence>
<dbReference type="PROSITE" id="PS50048">
    <property type="entry name" value="ZN2_CY6_FUNGAL_2"/>
    <property type="match status" value="1"/>
</dbReference>
<reference evidence="9 10" key="1">
    <citation type="submission" date="2019-04" db="EMBL/GenBank/DDBJ databases">
        <title>Fungal friends and foes A comparative genomics study of 23 Aspergillus species from section Flavi.</title>
        <authorList>
            <consortium name="DOE Joint Genome Institute"/>
            <person name="Kjaerbolling I."/>
            <person name="Vesth T.C."/>
            <person name="Frisvad J.C."/>
            <person name="Nybo J.L."/>
            <person name="Theobald S."/>
            <person name="Kildgaard S."/>
            <person name="Petersen T.I."/>
            <person name="Kuo A."/>
            <person name="Sato A."/>
            <person name="Lyhne E.K."/>
            <person name="Kogle M.E."/>
            <person name="Wiebenga A."/>
            <person name="Kun R.S."/>
            <person name="Lubbers R.J."/>
            <person name="Makela M.R."/>
            <person name="Barry K."/>
            <person name="Chovatia M."/>
            <person name="Clum A."/>
            <person name="Daum C."/>
            <person name="Haridas S."/>
            <person name="He G."/>
            <person name="LaButti K."/>
            <person name="Lipzen A."/>
            <person name="Mondo S."/>
            <person name="Pangilinan J."/>
            <person name="Riley R."/>
            <person name="Salamov A."/>
            <person name="Simmons B.A."/>
            <person name="Magnuson J.K."/>
            <person name="Henrissat B."/>
            <person name="Mortensen U.H."/>
            <person name="Larsen T.O."/>
            <person name="De vries R.P."/>
            <person name="Grigoriev I.V."/>
            <person name="Machida M."/>
            <person name="Baker S.E."/>
            <person name="Andersen M.R."/>
        </authorList>
    </citation>
    <scope>NUCLEOTIDE SEQUENCE [LARGE SCALE GENOMIC DNA]</scope>
    <source>
        <strain evidence="9 10">CBS 126849</strain>
    </source>
</reference>
<evidence type="ECO:0000256" key="7">
    <source>
        <dbReference type="SAM" id="Phobius"/>
    </source>
</evidence>
<evidence type="ECO:0000256" key="6">
    <source>
        <dbReference type="SAM" id="MobiDB-lite"/>
    </source>
</evidence>
<organism evidence="9 10">
    <name type="scientific">Aspergillus novoparasiticus</name>
    <dbReference type="NCBI Taxonomy" id="986946"/>
    <lineage>
        <taxon>Eukaryota</taxon>
        <taxon>Fungi</taxon>
        <taxon>Dikarya</taxon>
        <taxon>Ascomycota</taxon>
        <taxon>Pezizomycotina</taxon>
        <taxon>Eurotiomycetes</taxon>
        <taxon>Eurotiomycetidae</taxon>
        <taxon>Eurotiales</taxon>
        <taxon>Aspergillaceae</taxon>
        <taxon>Aspergillus</taxon>
        <taxon>Aspergillus subgen. Circumdati</taxon>
    </lineage>
</organism>
<keyword evidence="7" id="KW-0472">Membrane</keyword>
<dbReference type="SUPFAM" id="SSF57701">
    <property type="entry name" value="Zn2/Cys6 DNA-binding domain"/>
    <property type="match status" value="1"/>
</dbReference>
<dbReference type="SMART" id="SM00066">
    <property type="entry name" value="GAL4"/>
    <property type="match status" value="1"/>
</dbReference>
<dbReference type="GO" id="GO:0000981">
    <property type="term" value="F:DNA-binding transcription factor activity, RNA polymerase II-specific"/>
    <property type="evidence" value="ECO:0007669"/>
    <property type="project" value="InterPro"/>
</dbReference>
<protein>
    <recommendedName>
        <fullName evidence="8">Zn(2)-C6 fungal-type domain-containing protein</fullName>
    </recommendedName>
</protein>
<feature type="domain" description="Zn(2)-C6 fungal-type" evidence="8">
    <location>
        <begin position="17"/>
        <end position="48"/>
    </location>
</feature>
<dbReference type="CDD" id="cd12148">
    <property type="entry name" value="fungal_TF_MHR"/>
    <property type="match status" value="1"/>
</dbReference>
<dbReference type="GO" id="GO:0005634">
    <property type="term" value="C:nucleus"/>
    <property type="evidence" value="ECO:0007669"/>
    <property type="project" value="TreeGrafter"/>
</dbReference>
<gene>
    <name evidence="9" type="ORF">BDV33DRAFT_227853</name>
</gene>
<keyword evidence="3" id="KW-0238">DNA-binding</keyword>
<keyword evidence="4" id="KW-0804">Transcription</keyword>
<dbReference type="PROSITE" id="PS00463">
    <property type="entry name" value="ZN2_CY6_FUNGAL_1"/>
    <property type="match status" value="1"/>
</dbReference>
<dbReference type="Proteomes" id="UP000326799">
    <property type="component" value="Unassembled WGS sequence"/>
</dbReference>
<evidence type="ECO:0000256" key="1">
    <source>
        <dbReference type="ARBA" id="ARBA00022723"/>
    </source>
</evidence>
<proteinExistence type="predicted"/>
<dbReference type="InterPro" id="IPR051127">
    <property type="entry name" value="Fungal_SecMet_Regulators"/>
</dbReference>
<keyword evidence="10" id="KW-1185">Reference proteome</keyword>
<keyword evidence="2" id="KW-0805">Transcription regulation</keyword>
<dbReference type="Pfam" id="PF00172">
    <property type="entry name" value="Zn_clus"/>
    <property type="match status" value="1"/>
</dbReference>
<keyword evidence="5" id="KW-0539">Nucleus</keyword>
<name>A0A5N6ECF5_9EURO</name>
<keyword evidence="7" id="KW-0812">Transmembrane</keyword>
<dbReference type="Pfam" id="PF04082">
    <property type="entry name" value="Fungal_trans"/>
    <property type="match status" value="1"/>
</dbReference>
<dbReference type="GO" id="GO:0000435">
    <property type="term" value="P:positive regulation of transcription from RNA polymerase II promoter by galactose"/>
    <property type="evidence" value="ECO:0007669"/>
    <property type="project" value="TreeGrafter"/>
</dbReference>
<feature type="transmembrane region" description="Helical" evidence="7">
    <location>
        <begin position="523"/>
        <end position="547"/>
    </location>
</feature>
<evidence type="ECO:0000256" key="2">
    <source>
        <dbReference type="ARBA" id="ARBA00023015"/>
    </source>
</evidence>
<evidence type="ECO:0000313" key="10">
    <source>
        <dbReference type="Proteomes" id="UP000326799"/>
    </source>
</evidence>
<dbReference type="GO" id="GO:0000978">
    <property type="term" value="F:RNA polymerase II cis-regulatory region sequence-specific DNA binding"/>
    <property type="evidence" value="ECO:0007669"/>
    <property type="project" value="TreeGrafter"/>
</dbReference>
<feature type="transmembrane region" description="Helical" evidence="7">
    <location>
        <begin position="450"/>
        <end position="468"/>
    </location>
</feature>
<keyword evidence="7" id="KW-1133">Transmembrane helix</keyword>
<dbReference type="Gene3D" id="4.10.240.10">
    <property type="entry name" value="Zn(2)-C6 fungal-type DNA-binding domain"/>
    <property type="match status" value="1"/>
</dbReference>
<dbReference type="InterPro" id="IPR036864">
    <property type="entry name" value="Zn2-C6_fun-type_DNA-bd_sf"/>
</dbReference>
<evidence type="ECO:0000256" key="3">
    <source>
        <dbReference type="ARBA" id="ARBA00023125"/>
    </source>
</evidence>
<dbReference type="InterPro" id="IPR001138">
    <property type="entry name" value="Zn2Cys6_DnaBD"/>
</dbReference>
<dbReference type="PANTHER" id="PTHR47424">
    <property type="entry name" value="REGULATORY PROTEIN GAL4"/>
    <property type="match status" value="1"/>
</dbReference>
<sequence>MPRPKVRPEDRQRSSHACQTCKALKIRCDSQRPCSSCMQRGLDNVCQYSGMDRRRRKLRAAACNTHSNSIRRQDGSSPTHGVAAIDDNMSFELDGPVSGTNTSESENGEQIPPSAFLQEHLSLESNQSSKVYVGETSALSFLHFLRKTVKAYVGSVPFTDSERYHIVIDTDHSSIANVDYNVQANQVNSWMDFYYEATNGILDLFTPHEVDTLLAVHINASRSATNSFVRREDVAAIGVALAIGAQVKGSEEDARIANGYFRRARQVAFDDMLMRQNIGTVRLFLLMGFYMLGACHRNAASMFIGVAARAAINLELHIPEDYTNALANDRRRRTWHSMRNLDVLSSFVLSRPRSLPKVPSELKVMEGLDTESAFCAMGNGCTLLDDIVDTLSKGKLLDIATAEELLLKLRKWVHGLPPTLRQFHHFPHKLPIFEPGDKQHLMTKIHVSCVYYFGVILVTRPYLIAYLTSRLRGKAPDHLISDPEEASDVSLKNSKVSKMAQVCVSSSLYMIDMCRKAKSAGLILRNFCLLKAWIFGAGLILGFALLAGEPRRDIESLFESTLLLLDDIGQASPQARLYHQILTSLYDAVAKYRSRVVGELYRTVQDYMDQVLTIDTNMDEHSGVQAEHRQIVNNFLGDGWLAGAIYSVDTSTMALDPRPSTSQHLQPDPENWFDLDDMQLSGDLLNDLEQFDQLFYTIE</sequence>
<dbReference type="SMART" id="SM00906">
    <property type="entry name" value="Fungal_trans"/>
    <property type="match status" value="1"/>
</dbReference>